<comment type="caution">
    <text evidence="1">The sequence shown here is derived from an EMBL/GenBank/DDBJ whole genome shotgun (WGS) entry which is preliminary data.</text>
</comment>
<evidence type="ECO:0000313" key="2">
    <source>
        <dbReference type="Proteomes" id="UP001183615"/>
    </source>
</evidence>
<gene>
    <name evidence="1" type="ORF">RM779_01165</name>
</gene>
<name>A0ABU2RXP6_9ACTN</name>
<reference evidence="2" key="1">
    <citation type="submission" date="2023-07" db="EMBL/GenBank/DDBJ databases">
        <title>30 novel species of actinomycetes from the DSMZ collection.</title>
        <authorList>
            <person name="Nouioui I."/>
        </authorList>
    </citation>
    <scope>NUCLEOTIDE SEQUENCE [LARGE SCALE GENOMIC DNA]</scope>
    <source>
        <strain evidence="2">DSM 41886</strain>
    </source>
</reference>
<keyword evidence="2" id="KW-1185">Reference proteome</keyword>
<dbReference type="EMBL" id="JAVREV010000001">
    <property type="protein sequence ID" value="MDT0441211.1"/>
    <property type="molecule type" value="Genomic_DNA"/>
</dbReference>
<dbReference type="RefSeq" id="WP_311614798.1">
    <property type="nucleotide sequence ID" value="NZ_JAVREV010000001.1"/>
</dbReference>
<dbReference type="Proteomes" id="UP001183615">
    <property type="component" value="Unassembled WGS sequence"/>
</dbReference>
<sequence>MTSDLARPGRTGVPLRVSHRRRADRAPITLTGDIGVASSALLRDGIHLIDAGLAGVTFRDCAGVNAALTASRRAATAGAVLRLHCPDVRAGPVPPGRFSGGAGRPWRPGRAACGSVW</sequence>
<protein>
    <recommendedName>
        <fullName evidence="3">STAS domain-containing protein</fullName>
    </recommendedName>
</protein>
<evidence type="ECO:0000313" key="1">
    <source>
        <dbReference type="EMBL" id="MDT0441211.1"/>
    </source>
</evidence>
<organism evidence="1 2">
    <name type="scientific">Streptomyces johnsoniae</name>
    <dbReference type="NCBI Taxonomy" id="3075532"/>
    <lineage>
        <taxon>Bacteria</taxon>
        <taxon>Bacillati</taxon>
        <taxon>Actinomycetota</taxon>
        <taxon>Actinomycetes</taxon>
        <taxon>Kitasatosporales</taxon>
        <taxon>Streptomycetaceae</taxon>
        <taxon>Streptomyces</taxon>
    </lineage>
</organism>
<evidence type="ECO:0008006" key="3">
    <source>
        <dbReference type="Google" id="ProtNLM"/>
    </source>
</evidence>
<proteinExistence type="predicted"/>
<accession>A0ABU2RXP6</accession>